<dbReference type="PROSITE" id="PS50932">
    <property type="entry name" value="HTH_LACI_2"/>
    <property type="match status" value="1"/>
</dbReference>
<keyword evidence="5" id="KW-0804">Transcription</keyword>
<keyword evidence="4" id="KW-0238">DNA-binding</keyword>
<dbReference type="GO" id="GO:0005991">
    <property type="term" value="P:trehalose metabolic process"/>
    <property type="evidence" value="ECO:0007669"/>
    <property type="project" value="InterPro"/>
</dbReference>
<dbReference type="SMART" id="SM00354">
    <property type="entry name" value="HTH_LACI"/>
    <property type="match status" value="1"/>
</dbReference>
<evidence type="ECO:0000256" key="6">
    <source>
        <dbReference type="ARBA" id="ARBA00067657"/>
    </source>
</evidence>
<dbReference type="EMBL" id="UGXH01000003">
    <property type="protein sequence ID" value="SUG57714.1"/>
    <property type="molecule type" value="Genomic_DNA"/>
</dbReference>
<dbReference type="PANTHER" id="PTHR30146">
    <property type="entry name" value="LACI-RELATED TRANSCRIPTIONAL REPRESSOR"/>
    <property type="match status" value="1"/>
</dbReference>
<dbReference type="Pfam" id="PF00356">
    <property type="entry name" value="LacI"/>
    <property type="match status" value="1"/>
</dbReference>
<keyword evidence="3" id="KW-0805">Transcription regulation</keyword>
<reference evidence="10 11" key="1">
    <citation type="submission" date="2018-06" db="EMBL/GenBank/DDBJ databases">
        <authorList>
            <consortium name="Pathogen Informatics"/>
            <person name="Doyle S."/>
        </authorList>
    </citation>
    <scope>NUCLEOTIDE SEQUENCE [LARGE SCALE GENOMIC DNA]</scope>
    <source>
        <strain evidence="10 11">NCTC10060</strain>
    </source>
</reference>
<dbReference type="InterPro" id="IPR001387">
    <property type="entry name" value="Cro/C1-type_HTH"/>
</dbReference>
<dbReference type="SUPFAM" id="SSF53822">
    <property type="entry name" value="Periplasmic binding protein-like I"/>
    <property type="match status" value="1"/>
</dbReference>
<evidence type="ECO:0000256" key="3">
    <source>
        <dbReference type="ARBA" id="ARBA00023015"/>
    </source>
</evidence>
<dbReference type="Pfam" id="PF13377">
    <property type="entry name" value="Peripla_BP_3"/>
    <property type="match status" value="1"/>
</dbReference>
<evidence type="ECO:0000256" key="2">
    <source>
        <dbReference type="ARBA" id="ARBA00022491"/>
    </source>
</evidence>
<dbReference type="PANTHER" id="PTHR30146:SF146">
    <property type="entry name" value="HTH-TYPE TRANSCRIPTIONAL REGULATOR TRER"/>
    <property type="match status" value="1"/>
</dbReference>
<evidence type="ECO:0000259" key="9">
    <source>
        <dbReference type="PROSITE" id="PS50943"/>
    </source>
</evidence>
<dbReference type="AlphaFoldDB" id="A0A379U5A5"/>
<name>A0A379U5A5_SALDZ</name>
<dbReference type="CDD" id="cd01542">
    <property type="entry name" value="PBP1_TreR-like"/>
    <property type="match status" value="1"/>
</dbReference>
<evidence type="ECO:0000256" key="4">
    <source>
        <dbReference type="ARBA" id="ARBA00023125"/>
    </source>
</evidence>
<dbReference type="CDD" id="cd01392">
    <property type="entry name" value="HTH_LacI"/>
    <property type="match status" value="1"/>
</dbReference>
<dbReference type="GO" id="GO:0045892">
    <property type="term" value="P:negative regulation of DNA-templated transcription"/>
    <property type="evidence" value="ECO:0007669"/>
    <property type="project" value="InterPro"/>
</dbReference>
<dbReference type="Proteomes" id="UP000254633">
    <property type="component" value="Unassembled WGS sequence"/>
</dbReference>
<accession>A0A379U5A5</accession>
<dbReference type="InterPro" id="IPR028082">
    <property type="entry name" value="Peripla_BP_I"/>
</dbReference>
<dbReference type="FunFam" id="1.10.260.40:FF:000021">
    <property type="entry name" value="Trehalose operon repressor"/>
    <property type="match status" value="1"/>
</dbReference>
<protein>
    <recommendedName>
        <fullName evidence="6">HTH-type transcriptional regulator TreR</fullName>
    </recommendedName>
    <alternativeName>
        <fullName evidence="7">Trehalose operon repressor</fullName>
    </alternativeName>
</protein>
<evidence type="ECO:0000256" key="5">
    <source>
        <dbReference type="ARBA" id="ARBA00023163"/>
    </source>
</evidence>
<dbReference type="NCBIfam" id="TIGR02405">
    <property type="entry name" value="trehalos_R_Ecol"/>
    <property type="match status" value="1"/>
</dbReference>
<organism evidence="10 11">
    <name type="scientific">Salmonella diarizonae</name>
    <dbReference type="NCBI Taxonomy" id="59204"/>
    <lineage>
        <taxon>Bacteria</taxon>
        <taxon>Pseudomonadati</taxon>
        <taxon>Pseudomonadota</taxon>
        <taxon>Gammaproteobacteria</taxon>
        <taxon>Enterobacterales</taxon>
        <taxon>Enterobacteriaceae</taxon>
        <taxon>Salmonella</taxon>
    </lineage>
</organism>
<dbReference type="PRINTS" id="PR00036">
    <property type="entry name" value="HTHLACI"/>
</dbReference>
<dbReference type="Gene3D" id="3.40.50.2300">
    <property type="match status" value="2"/>
</dbReference>
<evidence type="ECO:0000259" key="8">
    <source>
        <dbReference type="PROSITE" id="PS50932"/>
    </source>
</evidence>
<dbReference type="GO" id="GO:0000976">
    <property type="term" value="F:transcription cis-regulatory region binding"/>
    <property type="evidence" value="ECO:0007669"/>
    <property type="project" value="TreeGrafter"/>
</dbReference>
<dbReference type="GO" id="GO:0003700">
    <property type="term" value="F:DNA-binding transcription factor activity"/>
    <property type="evidence" value="ECO:0007669"/>
    <property type="project" value="TreeGrafter"/>
</dbReference>
<dbReference type="InterPro" id="IPR000843">
    <property type="entry name" value="HTH_LacI"/>
</dbReference>
<comment type="subunit">
    <text evidence="1">Homodimer.</text>
</comment>
<evidence type="ECO:0000313" key="11">
    <source>
        <dbReference type="Proteomes" id="UP000254633"/>
    </source>
</evidence>
<dbReference type="InterPro" id="IPR012771">
    <property type="entry name" value="Trehalos_R_gpbac"/>
</dbReference>
<dbReference type="InterPro" id="IPR010982">
    <property type="entry name" value="Lambda_DNA-bd_dom_sf"/>
</dbReference>
<dbReference type="PROSITE" id="PS00356">
    <property type="entry name" value="HTH_LACI_1"/>
    <property type="match status" value="1"/>
</dbReference>
<proteinExistence type="predicted"/>
<keyword evidence="2" id="KW-0678">Repressor</keyword>
<dbReference type="PROSITE" id="PS50943">
    <property type="entry name" value="HTH_CROC1"/>
    <property type="match status" value="1"/>
</dbReference>
<evidence type="ECO:0000256" key="1">
    <source>
        <dbReference type="ARBA" id="ARBA00011738"/>
    </source>
</evidence>
<dbReference type="SUPFAM" id="SSF47413">
    <property type="entry name" value="lambda repressor-like DNA-binding domains"/>
    <property type="match status" value="1"/>
</dbReference>
<gene>
    <name evidence="10" type="primary">treR</name>
    <name evidence="10" type="ORF">NCTC10060_04948</name>
</gene>
<dbReference type="Gene3D" id="1.10.260.40">
    <property type="entry name" value="lambda repressor-like DNA-binding domains"/>
    <property type="match status" value="1"/>
</dbReference>
<evidence type="ECO:0000256" key="7">
    <source>
        <dbReference type="ARBA" id="ARBA00077059"/>
    </source>
</evidence>
<feature type="domain" description="HTH cro/C1-type" evidence="9">
    <location>
        <begin position="53"/>
        <end position="89"/>
    </location>
</feature>
<evidence type="ECO:0000313" key="10">
    <source>
        <dbReference type="EMBL" id="SUG57714.1"/>
    </source>
</evidence>
<dbReference type="RefSeq" id="WP_308810471.1">
    <property type="nucleotide sequence ID" value="NZ_CP011288.1"/>
</dbReference>
<dbReference type="InterPro" id="IPR046335">
    <property type="entry name" value="LacI/GalR-like_sensor"/>
</dbReference>
<feature type="domain" description="HTH lacI-type" evidence="8">
    <location>
        <begin position="62"/>
        <end position="116"/>
    </location>
</feature>
<sequence>MICVADYTHKSISFVAIMAVSYRYVIKPTINQTLPIVLRLSKVTLFITTNVTLRENRMQHRLTIKDIARLSGVGKSTVSRVLNNESGVSERTRERVEAVMNQHGFSPSRSARAMRGQSDKVVAIIVTRLDSLSENLAVQTMLPAFYEQGYDPIMMESQFSSTLVAEHLGMLRRRNIDGVVLFGFTSITEELIAPWKASLVLLARDAKGFASVCYDDEGAIHILMQRLYEQGHRNISFLGVPHSDVTTGKRRHDAYLAFCKKHKLHPVAALPGLAMKQGYDNTASVIMPDTTALVCATDTLALGASKYLQEQRIETLQLASVGNTPLMKFLHPEIVTVDPGYAEAGRQAASQLIEQINGRCEPRRIVIPSTLA</sequence>